<sequence length="243" mass="28026">MLCPFKSHYTFCPFQEYSTYYVKNRNVSNRNALTVSTKNISSENSKIHESLQIPVFQGQINPRVLQHINDNIKSDILEFKSQMETAANEYSKNLIKQGKPFTPFEISNTYLVTYNKNDILSISIIYQQYIGGRNSYIRTTYNYDLSSGESMPLRSLFKQGVDYKGTLNKLITEKINENKQLYPSISSKQFKGIAEDQPYYLDNNNLVIFFRFNEIAPAASEIPVIRIPLSELSNILKPQLLRG</sequence>
<dbReference type="Gene3D" id="3.90.640.20">
    <property type="entry name" value="Heat-shock cognate protein, ATPase"/>
    <property type="match status" value="1"/>
</dbReference>
<accession>A0A934HNI3</accession>
<proteinExistence type="predicted"/>
<gene>
    <name evidence="3" type="ORF">I6U51_01525</name>
</gene>
<organism evidence="3 4">
    <name type="scientific">Clostridium aciditolerans</name>
    <dbReference type="NCBI Taxonomy" id="339861"/>
    <lineage>
        <taxon>Bacteria</taxon>
        <taxon>Bacillati</taxon>
        <taxon>Bacillota</taxon>
        <taxon>Clostridia</taxon>
        <taxon>Eubacteriales</taxon>
        <taxon>Clostridiaceae</taxon>
        <taxon>Clostridium</taxon>
    </lineage>
</organism>
<evidence type="ECO:0000313" key="3">
    <source>
        <dbReference type="EMBL" id="MBI6871385.1"/>
    </source>
</evidence>
<dbReference type="AlphaFoldDB" id="A0A934HNI3"/>
<evidence type="ECO:0000259" key="2">
    <source>
        <dbReference type="Pfam" id="PF13739"/>
    </source>
</evidence>
<dbReference type="InterPro" id="IPR021729">
    <property type="entry name" value="DUF3298"/>
</dbReference>
<dbReference type="Proteomes" id="UP000622687">
    <property type="component" value="Unassembled WGS sequence"/>
</dbReference>
<keyword evidence="4" id="KW-1185">Reference proteome</keyword>
<reference evidence="3" key="1">
    <citation type="submission" date="2020-12" db="EMBL/GenBank/DDBJ databases">
        <title>Clostridium thailandense sp. nov., a novel acetogenic bacterium isolated from peat land soil in Thailand.</title>
        <authorList>
            <person name="Chaikitkaew S."/>
            <person name="Birkeland N.K."/>
        </authorList>
    </citation>
    <scope>NUCLEOTIDE SEQUENCE</scope>
    <source>
        <strain evidence="3">DSM 17425</strain>
    </source>
</reference>
<dbReference type="InterPro" id="IPR037126">
    <property type="entry name" value="PdaC/RsiV-like_sf"/>
</dbReference>
<protein>
    <submittedName>
        <fullName evidence="3">DUF3298 and DUF4163 domain-containing protein</fullName>
    </submittedName>
</protein>
<feature type="domain" description="DUF3298" evidence="1">
    <location>
        <begin position="155"/>
        <end position="230"/>
    </location>
</feature>
<name>A0A934HNI3_9CLOT</name>
<dbReference type="InterPro" id="IPR025303">
    <property type="entry name" value="PdaC"/>
</dbReference>
<dbReference type="Gene3D" id="3.30.565.40">
    <property type="entry name" value="Fervidobacterium nodosum Rt17-B1 like"/>
    <property type="match status" value="1"/>
</dbReference>
<comment type="caution">
    <text evidence="3">The sequence shown here is derived from an EMBL/GenBank/DDBJ whole genome shotgun (WGS) entry which is preliminary data.</text>
</comment>
<evidence type="ECO:0000259" key="1">
    <source>
        <dbReference type="Pfam" id="PF11738"/>
    </source>
</evidence>
<dbReference type="EMBL" id="JAEEGB010000003">
    <property type="protein sequence ID" value="MBI6871385.1"/>
    <property type="molecule type" value="Genomic_DNA"/>
</dbReference>
<dbReference type="Pfam" id="PF11738">
    <property type="entry name" value="DUF3298"/>
    <property type="match status" value="1"/>
</dbReference>
<feature type="domain" description="Deacetylase PdaC" evidence="2">
    <location>
        <begin position="41"/>
        <end position="132"/>
    </location>
</feature>
<dbReference type="RefSeq" id="WP_211140845.1">
    <property type="nucleotide sequence ID" value="NZ_JAEEGB010000003.1"/>
</dbReference>
<evidence type="ECO:0000313" key="4">
    <source>
        <dbReference type="Proteomes" id="UP000622687"/>
    </source>
</evidence>
<dbReference type="Pfam" id="PF13739">
    <property type="entry name" value="PdaC"/>
    <property type="match status" value="1"/>
</dbReference>